<name>A0ABY5LT26_9CYAN</name>
<sequence>MSLSESGCPGLKDVQDGLMGFLMGFLTMIVKYYRNVKYPVNPLILDILIQTKIKLNIHQFKNMKYYRNVKYPVNPLILDILIQTKIKLNIH</sequence>
<evidence type="ECO:0000313" key="2">
    <source>
        <dbReference type="Proteomes" id="UP001057561"/>
    </source>
</evidence>
<reference evidence="1" key="1">
    <citation type="submission" date="2022-06" db="EMBL/GenBank/DDBJ databases">
        <title>Nostosin G and Spiroidesin B from the Cyanobacterium Dolichospermum sp. NIES-1697.</title>
        <authorList>
            <person name="Phan C.-S."/>
            <person name="Mehjabin J.J."/>
            <person name="Anas A.R.J."/>
            <person name="Hayasaka M."/>
            <person name="Onoki R."/>
            <person name="Wang J."/>
            <person name="Umezawa T."/>
            <person name="Washio K."/>
            <person name="Morikawa M."/>
            <person name="Okino T."/>
        </authorList>
    </citation>
    <scope>NUCLEOTIDE SEQUENCE</scope>
    <source>
        <strain evidence="1">NIES-1697</strain>
    </source>
</reference>
<proteinExistence type="predicted"/>
<protein>
    <submittedName>
        <fullName evidence="1">Uncharacterized protein</fullName>
    </submittedName>
</protein>
<dbReference type="RefSeq" id="WP_257120567.1">
    <property type="nucleotide sequence ID" value="NZ_CP099464.1"/>
</dbReference>
<dbReference type="Proteomes" id="UP001057561">
    <property type="component" value="Chromosome"/>
</dbReference>
<organism evidence="1 2">
    <name type="scientific">Dolichospermum heterosporum TAC447</name>
    <dbReference type="NCBI Taxonomy" id="747523"/>
    <lineage>
        <taxon>Bacteria</taxon>
        <taxon>Bacillati</taxon>
        <taxon>Cyanobacteriota</taxon>
        <taxon>Cyanophyceae</taxon>
        <taxon>Nostocales</taxon>
        <taxon>Aphanizomenonaceae</taxon>
        <taxon>Dolichospermum</taxon>
        <taxon>Dolichospermum heterosporum</taxon>
    </lineage>
</organism>
<gene>
    <name evidence="1" type="ORF">NG743_17505</name>
</gene>
<dbReference type="EMBL" id="CP099464">
    <property type="protein sequence ID" value="UUO13845.1"/>
    <property type="molecule type" value="Genomic_DNA"/>
</dbReference>
<accession>A0ABY5LT26</accession>
<evidence type="ECO:0000313" key="1">
    <source>
        <dbReference type="EMBL" id="UUO13845.1"/>
    </source>
</evidence>
<keyword evidence="2" id="KW-1185">Reference proteome</keyword>